<dbReference type="AlphaFoldDB" id="A0A0M3J033"/>
<dbReference type="Proteomes" id="UP000267096">
    <property type="component" value="Unassembled WGS sequence"/>
</dbReference>
<reference evidence="1 2" key="2">
    <citation type="submission" date="2018-11" db="EMBL/GenBank/DDBJ databases">
        <authorList>
            <consortium name="Pathogen Informatics"/>
        </authorList>
    </citation>
    <scope>NUCLEOTIDE SEQUENCE [LARGE SCALE GENOMIC DNA]</scope>
</reference>
<protein>
    <submittedName>
        <fullName evidence="3">ANF_receptor domain-containing protein</fullName>
    </submittedName>
</protein>
<proteinExistence type="predicted"/>
<accession>A0A0M3J033</accession>
<name>A0A0M3J033_ANISI</name>
<evidence type="ECO:0000313" key="1">
    <source>
        <dbReference type="EMBL" id="VDK18063.1"/>
    </source>
</evidence>
<dbReference type="InterPro" id="IPR028082">
    <property type="entry name" value="Peripla_BP_I"/>
</dbReference>
<organism evidence="3">
    <name type="scientific">Anisakis simplex</name>
    <name type="common">Herring worm</name>
    <dbReference type="NCBI Taxonomy" id="6269"/>
    <lineage>
        <taxon>Eukaryota</taxon>
        <taxon>Metazoa</taxon>
        <taxon>Ecdysozoa</taxon>
        <taxon>Nematoda</taxon>
        <taxon>Chromadorea</taxon>
        <taxon>Rhabditida</taxon>
        <taxon>Spirurina</taxon>
        <taxon>Ascaridomorpha</taxon>
        <taxon>Ascaridoidea</taxon>
        <taxon>Anisakidae</taxon>
        <taxon>Anisakis</taxon>
        <taxon>Anisakis simplex complex</taxon>
    </lineage>
</organism>
<dbReference type="OrthoDB" id="5826794at2759"/>
<dbReference type="EMBL" id="UYRR01000620">
    <property type="protein sequence ID" value="VDK18063.1"/>
    <property type="molecule type" value="Genomic_DNA"/>
</dbReference>
<dbReference type="WBParaSite" id="ASIM_0000086801-mRNA-1">
    <property type="protein sequence ID" value="ASIM_0000086801-mRNA-1"/>
    <property type="gene ID" value="ASIM_0000086801"/>
</dbReference>
<sequence length="204" mass="22308">MSSSSNPFIPTVQDLAEFDELISGWTSTSKVRPIVNARQLPSNTDDFRPFLKYIRKQRLKNIDLALLGDFLAIANGVFQCNITGIQIVKTDPPMKTELALTMDAIQAIGAALLRLKVLEQNPMPSSMLCDAHDRWTDGPSLNRAIRDISLDSASTGKLTFTPAGQRTDLLFNGIGRINGEIVKVGDAFSCVDLLEDMALPSPES</sequence>
<dbReference type="SUPFAM" id="SSF53822">
    <property type="entry name" value="Periplasmic binding protein-like I"/>
    <property type="match status" value="1"/>
</dbReference>
<reference evidence="3" key="1">
    <citation type="submission" date="2017-02" db="UniProtKB">
        <authorList>
            <consortium name="WormBaseParasite"/>
        </authorList>
    </citation>
    <scope>IDENTIFICATION</scope>
</reference>
<dbReference type="Gene3D" id="3.40.50.2300">
    <property type="match status" value="1"/>
</dbReference>
<evidence type="ECO:0000313" key="2">
    <source>
        <dbReference type="Proteomes" id="UP000267096"/>
    </source>
</evidence>
<keyword evidence="2" id="KW-1185">Reference proteome</keyword>
<gene>
    <name evidence="1" type="ORF">ASIM_LOCUS766</name>
</gene>
<evidence type="ECO:0000313" key="3">
    <source>
        <dbReference type="WBParaSite" id="ASIM_0000086801-mRNA-1"/>
    </source>
</evidence>